<name>A0AAV4XH98_CAEEX</name>
<evidence type="ECO:0000313" key="1">
    <source>
        <dbReference type="EMBL" id="GIY93315.1"/>
    </source>
</evidence>
<dbReference type="EMBL" id="BPLR01000255">
    <property type="protein sequence ID" value="GIY93315.1"/>
    <property type="molecule type" value="Genomic_DNA"/>
</dbReference>
<organism evidence="1 2">
    <name type="scientific">Caerostris extrusa</name>
    <name type="common">Bark spider</name>
    <name type="synonym">Caerostris bankana</name>
    <dbReference type="NCBI Taxonomy" id="172846"/>
    <lineage>
        <taxon>Eukaryota</taxon>
        <taxon>Metazoa</taxon>
        <taxon>Ecdysozoa</taxon>
        <taxon>Arthropoda</taxon>
        <taxon>Chelicerata</taxon>
        <taxon>Arachnida</taxon>
        <taxon>Araneae</taxon>
        <taxon>Araneomorphae</taxon>
        <taxon>Entelegynae</taxon>
        <taxon>Araneoidea</taxon>
        <taxon>Araneidae</taxon>
        <taxon>Caerostris</taxon>
    </lineage>
</organism>
<sequence length="100" mass="11367">MHIAQDVQPCALAHLFASKKIQECFPPKVCWSQWPTKIPSGHDQPDKPYFIIQAVSCSDCVDHHSRETMNLYIEMFVWCLKVSSAVGTILARGQVRQKPI</sequence>
<dbReference type="Proteomes" id="UP001054945">
    <property type="component" value="Unassembled WGS sequence"/>
</dbReference>
<reference evidence="1 2" key="1">
    <citation type="submission" date="2021-06" db="EMBL/GenBank/DDBJ databases">
        <title>Caerostris extrusa draft genome.</title>
        <authorList>
            <person name="Kono N."/>
            <person name="Arakawa K."/>
        </authorList>
    </citation>
    <scope>NUCLEOTIDE SEQUENCE [LARGE SCALE GENOMIC DNA]</scope>
</reference>
<proteinExistence type="predicted"/>
<accession>A0AAV4XH98</accession>
<gene>
    <name evidence="1" type="ORF">CEXT_436971</name>
</gene>
<evidence type="ECO:0000313" key="2">
    <source>
        <dbReference type="Proteomes" id="UP001054945"/>
    </source>
</evidence>
<keyword evidence="2" id="KW-1185">Reference proteome</keyword>
<dbReference type="AlphaFoldDB" id="A0AAV4XH98"/>
<comment type="caution">
    <text evidence="1">The sequence shown here is derived from an EMBL/GenBank/DDBJ whole genome shotgun (WGS) entry which is preliminary data.</text>
</comment>
<protein>
    <submittedName>
        <fullName evidence="1">Uncharacterized protein</fullName>
    </submittedName>
</protein>